<evidence type="ECO:0000256" key="2">
    <source>
        <dbReference type="ARBA" id="ARBA00022694"/>
    </source>
</evidence>
<evidence type="ECO:0000313" key="7">
    <source>
        <dbReference type="EMBL" id="PJE77691.1"/>
    </source>
</evidence>
<dbReference type="Pfam" id="PF01612">
    <property type="entry name" value="DNA_pol_A_exo1"/>
    <property type="match status" value="1"/>
</dbReference>
<dbReference type="InterPro" id="IPR044876">
    <property type="entry name" value="HRDC_dom_sf"/>
</dbReference>
<dbReference type="GO" id="GO:0008033">
    <property type="term" value="P:tRNA processing"/>
    <property type="evidence" value="ECO:0007669"/>
    <property type="project" value="UniProtKB-KW"/>
</dbReference>
<keyword evidence="1" id="KW-0963">Cytoplasm</keyword>
<dbReference type="PANTHER" id="PTHR47649">
    <property type="entry name" value="RIBONUCLEASE D"/>
    <property type="match status" value="1"/>
</dbReference>
<evidence type="ECO:0000256" key="1">
    <source>
        <dbReference type="ARBA" id="ARBA00022490"/>
    </source>
</evidence>
<dbReference type="SMART" id="SM00341">
    <property type="entry name" value="HRDC"/>
    <property type="match status" value="1"/>
</dbReference>
<dbReference type="EC" id="3.1.13.5" evidence="7"/>
<dbReference type="InterPro" id="IPR012337">
    <property type="entry name" value="RNaseH-like_sf"/>
</dbReference>
<dbReference type="InterPro" id="IPR002562">
    <property type="entry name" value="3'-5'_exonuclease_dom"/>
</dbReference>
<name>A0A2H9T3C0_9ZZZZ</name>
<dbReference type="Gene3D" id="3.30.420.10">
    <property type="entry name" value="Ribonuclease H-like superfamily/Ribonuclease H"/>
    <property type="match status" value="1"/>
</dbReference>
<proteinExistence type="predicted"/>
<evidence type="ECO:0000259" key="6">
    <source>
        <dbReference type="PROSITE" id="PS50967"/>
    </source>
</evidence>
<dbReference type="PROSITE" id="PS50967">
    <property type="entry name" value="HRDC"/>
    <property type="match status" value="1"/>
</dbReference>
<comment type="caution">
    <text evidence="7">The sequence shown here is derived from an EMBL/GenBank/DDBJ whole genome shotgun (WGS) entry which is preliminary data.</text>
</comment>
<keyword evidence="5" id="KW-0269">Exonuclease</keyword>
<dbReference type="InterPro" id="IPR002121">
    <property type="entry name" value="HRDC_dom"/>
</dbReference>
<gene>
    <name evidence="7" type="primary">rnd</name>
    <name evidence="7" type="ORF">CI610_03381</name>
</gene>
<sequence length="419" mass="48049">MLLFIKDSNPEKSTIPFSFHFTTPYTVSLPDSWLSTVPSNTLLFHYDSPTWINTDNDLTQYCRQWDQEHQLAIDTEFIRTNTFYPKPGLIQIATSRRIFLIDPLTIDSWKPFRTVLINPAVEKVFHACGEDLETLHVLVGKHPINIADTQRAAAFAGQGCTESYQSLVQKLLDISLPKGETRSDWLQRPLTSSQTDYAAQDVAFLLPLYNTLLKKLTNHRHIQWFKEDCLYMTAIQPEAPKDAWKSVKRAWQLSPGQLQVLKAVCQFRERQARLRNMPKNWIIPKTSLWPIARYQPKTLYALSGIDKMTSAVIRHDGKTILQLVKEASQQKDRGIDNPLPPPLPRPAKYYGSKARQHIKCIAQQINLPKELLLSGKTLQAILRTHTKNGTFSLPENIEGWRQQTIILPLVNYLNTLTNP</sequence>
<dbReference type="GO" id="GO:0033890">
    <property type="term" value="F:ribonuclease D activity"/>
    <property type="evidence" value="ECO:0007669"/>
    <property type="project" value="UniProtKB-EC"/>
</dbReference>
<accession>A0A2H9T3C0</accession>
<dbReference type="Gene3D" id="1.10.150.80">
    <property type="entry name" value="HRDC domain"/>
    <property type="match status" value="2"/>
</dbReference>
<evidence type="ECO:0000256" key="5">
    <source>
        <dbReference type="ARBA" id="ARBA00022839"/>
    </source>
</evidence>
<dbReference type="EMBL" id="NSIT01000427">
    <property type="protein sequence ID" value="PJE77691.1"/>
    <property type="molecule type" value="Genomic_DNA"/>
</dbReference>
<dbReference type="GO" id="GO:0000166">
    <property type="term" value="F:nucleotide binding"/>
    <property type="evidence" value="ECO:0007669"/>
    <property type="project" value="InterPro"/>
</dbReference>
<dbReference type="InterPro" id="IPR006292">
    <property type="entry name" value="RNase_D"/>
</dbReference>
<dbReference type="PANTHER" id="PTHR47649:SF1">
    <property type="entry name" value="RIBONUCLEASE D"/>
    <property type="match status" value="1"/>
</dbReference>
<dbReference type="GO" id="GO:0003676">
    <property type="term" value="F:nucleic acid binding"/>
    <property type="evidence" value="ECO:0007669"/>
    <property type="project" value="InterPro"/>
</dbReference>
<dbReference type="InterPro" id="IPR036397">
    <property type="entry name" value="RNaseH_sf"/>
</dbReference>
<keyword evidence="2" id="KW-0819">tRNA processing</keyword>
<organism evidence="7">
    <name type="scientific">invertebrate metagenome</name>
    <dbReference type="NCBI Taxonomy" id="1711999"/>
    <lineage>
        <taxon>unclassified sequences</taxon>
        <taxon>metagenomes</taxon>
        <taxon>organismal metagenomes</taxon>
    </lineage>
</organism>
<dbReference type="SUPFAM" id="SSF47819">
    <property type="entry name" value="HRDC-like"/>
    <property type="match status" value="2"/>
</dbReference>
<evidence type="ECO:0000256" key="4">
    <source>
        <dbReference type="ARBA" id="ARBA00022801"/>
    </source>
</evidence>
<feature type="domain" description="HRDC" evidence="6">
    <location>
        <begin position="254"/>
        <end position="334"/>
    </location>
</feature>
<dbReference type="AlphaFoldDB" id="A0A2H9T3C0"/>
<dbReference type="InterPro" id="IPR010997">
    <property type="entry name" value="HRDC-like_sf"/>
</dbReference>
<dbReference type="InterPro" id="IPR051086">
    <property type="entry name" value="RNase_D-like"/>
</dbReference>
<reference evidence="7" key="1">
    <citation type="journal article" date="2017" name="Appl. Environ. Microbiol.">
        <title>Molecular characterization of an Endozoicomonas-like organism causing infection in king scallop Pecten maximus L.</title>
        <authorList>
            <person name="Cano I."/>
            <person name="van Aerle R."/>
            <person name="Ross S."/>
            <person name="Verner-Jeffreys D.W."/>
            <person name="Paley R.K."/>
            <person name="Rimmer G."/>
            <person name="Ryder D."/>
            <person name="Hooper P."/>
            <person name="Stone D."/>
            <person name="Feist S.W."/>
        </authorList>
    </citation>
    <scope>NUCLEOTIDE SEQUENCE</scope>
</reference>
<evidence type="ECO:0000256" key="3">
    <source>
        <dbReference type="ARBA" id="ARBA00022722"/>
    </source>
</evidence>
<keyword evidence="3" id="KW-0540">Nuclease</keyword>
<dbReference type="SUPFAM" id="SSF53098">
    <property type="entry name" value="Ribonuclease H-like"/>
    <property type="match status" value="1"/>
</dbReference>
<dbReference type="Pfam" id="PF00570">
    <property type="entry name" value="HRDC"/>
    <property type="match status" value="1"/>
</dbReference>
<dbReference type="NCBIfam" id="TIGR01388">
    <property type="entry name" value="rnd"/>
    <property type="match status" value="1"/>
</dbReference>
<dbReference type="CDD" id="cd06142">
    <property type="entry name" value="RNaseD_exo"/>
    <property type="match status" value="1"/>
</dbReference>
<dbReference type="GO" id="GO:0008408">
    <property type="term" value="F:3'-5' exonuclease activity"/>
    <property type="evidence" value="ECO:0007669"/>
    <property type="project" value="InterPro"/>
</dbReference>
<keyword evidence="4 7" id="KW-0378">Hydrolase</keyword>
<protein>
    <submittedName>
        <fullName evidence="7">Ribonuclease D</fullName>
        <ecNumber evidence="7">3.1.13.5</ecNumber>
    </submittedName>
</protein>
<dbReference type="SMART" id="SM00474">
    <property type="entry name" value="35EXOc"/>
    <property type="match status" value="1"/>
</dbReference>